<keyword evidence="7" id="KW-1185">Reference proteome</keyword>
<proteinExistence type="inferred from homology"/>
<dbReference type="Gene3D" id="3.40.190.290">
    <property type="match status" value="1"/>
</dbReference>
<dbReference type="FunFam" id="1.10.10.10:FF:000001">
    <property type="entry name" value="LysR family transcriptional regulator"/>
    <property type="match status" value="1"/>
</dbReference>
<protein>
    <submittedName>
        <fullName evidence="6">LysR family transcriptional regulator</fullName>
    </submittedName>
</protein>
<evidence type="ECO:0000256" key="1">
    <source>
        <dbReference type="ARBA" id="ARBA00009437"/>
    </source>
</evidence>
<keyword evidence="4" id="KW-0804">Transcription</keyword>
<dbReference type="EMBL" id="AYYY01000061">
    <property type="protein sequence ID" value="KRM60776.1"/>
    <property type="molecule type" value="Genomic_DNA"/>
</dbReference>
<dbReference type="Proteomes" id="UP000051733">
    <property type="component" value="Unassembled WGS sequence"/>
</dbReference>
<dbReference type="Pfam" id="PF03466">
    <property type="entry name" value="LysR_substrate"/>
    <property type="match status" value="1"/>
</dbReference>
<evidence type="ECO:0000256" key="3">
    <source>
        <dbReference type="ARBA" id="ARBA00023125"/>
    </source>
</evidence>
<organism evidence="6 7">
    <name type="scientific">Paucilactobacillus vaccinostercus DSM 20634</name>
    <dbReference type="NCBI Taxonomy" id="1423813"/>
    <lineage>
        <taxon>Bacteria</taxon>
        <taxon>Bacillati</taxon>
        <taxon>Bacillota</taxon>
        <taxon>Bacilli</taxon>
        <taxon>Lactobacillales</taxon>
        <taxon>Lactobacillaceae</taxon>
        <taxon>Paucilactobacillus</taxon>
    </lineage>
</organism>
<evidence type="ECO:0000313" key="7">
    <source>
        <dbReference type="Proteomes" id="UP000051733"/>
    </source>
</evidence>
<dbReference type="PANTHER" id="PTHR30419:SF28">
    <property type="entry name" value="HTH-TYPE TRANSCRIPTIONAL REGULATOR BSDA"/>
    <property type="match status" value="1"/>
</dbReference>
<dbReference type="SUPFAM" id="SSF46785">
    <property type="entry name" value="Winged helix' DNA-binding domain"/>
    <property type="match status" value="1"/>
</dbReference>
<name>A0A0R2A112_9LACO</name>
<dbReference type="SUPFAM" id="SSF53850">
    <property type="entry name" value="Periplasmic binding protein-like II"/>
    <property type="match status" value="1"/>
</dbReference>
<dbReference type="RefSeq" id="WP_057780007.1">
    <property type="nucleotide sequence ID" value="NZ_AYYY01000061.1"/>
</dbReference>
<evidence type="ECO:0000259" key="5">
    <source>
        <dbReference type="PROSITE" id="PS50931"/>
    </source>
</evidence>
<evidence type="ECO:0000256" key="2">
    <source>
        <dbReference type="ARBA" id="ARBA00023015"/>
    </source>
</evidence>
<dbReference type="PATRIC" id="fig|1423813.3.peg.267"/>
<dbReference type="Gene3D" id="1.10.10.10">
    <property type="entry name" value="Winged helix-like DNA-binding domain superfamily/Winged helix DNA-binding domain"/>
    <property type="match status" value="1"/>
</dbReference>
<dbReference type="PRINTS" id="PR00039">
    <property type="entry name" value="HTHLYSR"/>
</dbReference>
<dbReference type="PANTHER" id="PTHR30419">
    <property type="entry name" value="HTH-TYPE TRANSCRIPTIONAL REGULATOR YBHD"/>
    <property type="match status" value="1"/>
</dbReference>
<dbReference type="InterPro" id="IPR005119">
    <property type="entry name" value="LysR_subst-bd"/>
</dbReference>
<comment type="caution">
    <text evidence="6">The sequence shown here is derived from an EMBL/GenBank/DDBJ whole genome shotgun (WGS) entry which is preliminary data.</text>
</comment>
<dbReference type="STRING" id="1423813.FC26_GL000258"/>
<dbReference type="GO" id="GO:0003677">
    <property type="term" value="F:DNA binding"/>
    <property type="evidence" value="ECO:0007669"/>
    <property type="project" value="UniProtKB-KW"/>
</dbReference>
<dbReference type="InterPro" id="IPR000847">
    <property type="entry name" value="LysR_HTH_N"/>
</dbReference>
<accession>A0A0R2A112</accession>
<gene>
    <name evidence="6" type="ORF">FC26_GL000258</name>
</gene>
<keyword evidence="3" id="KW-0238">DNA-binding</keyword>
<dbReference type="CDD" id="cd05466">
    <property type="entry name" value="PBP2_LTTR_substrate"/>
    <property type="match status" value="1"/>
</dbReference>
<dbReference type="Pfam" id="PF00126">
    <property type="entry name" value="HTH_1"/>
    <property type="match status" value="1"/>
</dbReference>
<dbReference type="GO" id="GO:0003700">
    <property type="term" value="F:DNA-binding transcription factor activity"/>
    <property type="evidence" value="ECO:0007669"/>
    <property type="project" value="InterPro"/>
</dbReference>
<evidence type="ECO:0000256" key="4">
    <source>
        <dbReference type="ARBA" id="ARBA00023163"/>
    </source>
</evidence>
<dbReference type="OrthoDB" id="63123at2"/>
<comment type="similarity">
    <text evidence="1">Belongs to the LysR transcriptional regulatory family.</text>
</comment>
<sequence length="289" mass="32052">MNKYAIFLKIIELGSLSKAATFLNYSQSAVSQAVNALEKEMGMTLLNRNHHGVSLTSDGSQLLPYIQQLATAFQQLNDQAARLTGLTTGLVRIGTFSSVSTAVLAPLMQQLKQAYPHISLELLTGDYSEIESWILAGTVDFGFVALPTKKALTTIPFIDDDMLAIVPSDSPLSHYTSLPLARFEEHPVIMLTEGEKRGVLELFKQHHIHADIQYITQDDYTIMAMVENHLGISVLGEMITRRTNYHIQTVPLDPPLTRHISIAFSQRKQLSIAANEVVQFLKRHAPAAQ</sequence>
<dbReference type="AlphaFoldDB" id="A0A0R2A112"/>
<dbReference type="InterPro" id="IPR036388">
    <property type="entry name" value="WH-like_DNA-bd_sf"/>
</dbReference>
<dbReference type="InterPro" id="IPR036390">
    <property type="entry name" value="WH_DNA-bd_sf"/>
</dbReference>
<dbReference type="InterPro" id="IPR050950">
    <property type="entry name" value="HTH-type_LysR_regulators"/>
</dbReference>
<feature type="domain" description="HTH lysR-type" evidence="5">
    <location>
        <begin position="1"/>
        <end position="56"/>
    </location>
</feature>
<reference evidence="6 7" key="1">
    <citation type="journal article" date="2015" name="Genome Announc.">
        <title>Expanding the biotechnology potential of lactobacilli through comparative genomics of 213 strains and associated genera.</title>
        <authorList>
            <person name="Sun Z."/>
            <person name="Harris H.M."/>
            <person name="McCann A."/>
            <person name="Guo C."/>
            <person name="Argimon S."/>
            <person name="Zhang W."/>
            <person name="Yang X."/>
            <person name="Jeffery I.B."/>
            <person name="Cooney J.C."/>
            <person name="Kagawa T.F."/>
            <person name="Liu W."/>
            <person name="Song Y."/>
            <person name="Salvetti E."/>
            <person name="Wrobel A."/>
            <person name="Rasinkangas P."/>
            <person name="Parkhill J."/>
            <person name="Rea M.C."/>
            <person name="O'Sullivan O."/>
            <person name="Ritari J."/>
            <person name="Douillard F.P."/>
            <person name="Paul Ross R."/>
            <person name="Yang R."/>
            <person name="Briner A.E."/>
            <person name="Felis G.E."/>
            <person name="de Vos W.M."/>
            <person name="Barrangou R."/>
            <person name="Klaenhammer T.R."/>
            <person name="Caufield P.W."/>
            <person name="Cui Y."/>
            <person name="Zhang H."/>
            <person name="O'Toole P.W."/>
        </authorList>
    </citation>
    <scope>NUCLEOTIDE SEQUENCE [LARGE SCALE GENOMIC DNA]</scope>
    <source>
        <strain evidence="6 7">DSM 20634</strain>
    </source>
</reference>
<evidence type="ECO:0000313" key="6">
    <source>
        <dbReference type="EMBL" id="KRM60776.1"/>
    </source>
</evidence>
<keyword evidence="2" id="KW-0805">Transcription regulation</keyword>
<dbReference type="PROSITE" id="PS50931">
    <property type="entry name" value="HTH_LYSR"/>
    <property type="match status" value="1"/>
</dbReference>
<dbReference type="GO" id="GO:0005829">
    <property type="term" value="C:cytosol"/>
    <property type="evidence" value="ECO:0007669"/>
    <property type="project" value="TreeGrafter"/>
</dbReference>